<proteinExistence type="predicted"/>
<gene>
    <name evidence="1" type="ORF">PIB30_087659</name>
</gene>
<evidence type="ECO:0000313" key="2">
    <source>
        <dbReference type="Proteomes" id="UP001341840"/>
    </source>
</evidence>
<keyword evidence="2" id="KW-1185">Reference proteome</keyword>
<dbReference type="EMBL" id="JASCZI010273414">
    <property type="protein sequence ID" value="MED6224800.1"/>
    <property type="molecule type" value="Genomic_DNA"/>
</dbReference>
<protein>
    <submittedName>
        <fullName evidence="1">Uncharacterized protein</fullName>
    </submittedName>
</protein>
<name>A0ABU6ZSB6_9FABA</name>
<evidence type="ECO:0000313" key="1">
    <source>
        <dbReference type="EMBL" id="MED6224800.1"/>
    </source>
</evidence>
<reference evidence="1 2" key="1">
    <citation type="journal article" date="2023" name="Plants (Basel)">
        <title>Bridging the Gap: Combining Genomics and Transcriptomics Approaches to Understand Stylosanthes scabra, an Orphan Legume from the Brazilian Caatinga.</title>
        <authorList>
            <person name="Ferreira-Neto J.R.C."/>
            <person name="da Silva M.D."/>
            <person name="Binneck E."/>
            <person name="de Melo N.F."/>
            <person name="da Silva R.H."/>
            <person name="de Melo A.L.T.M."/>
            <person name="Pandolfi V."/>
            <person name="Bustamante F.O."/>
            <person name="Brasileiro-Vidal A.C."/>
            <person name="Benko-Iseppon A.M."/>
        </authorList>
    </citation>
    <scope>NUCLEOTIDE SEQUENCE [LARGE SCALE GENOMIC DNA]</scope>
    <source>
        <tissue evidence="1">Leaves</tissue>
    </source>
</reference>
<comment type="caution">
    <text evidence="1">The sequence shown here is derived from an EMBL/GenBank/DDBJ whole genome shotgun (WGS) entry which is preliminary data.</text>
</comment>
<accession>A0ABU6ZSB6</accession>
<organism evidence="1 2">
    <name type="scientific">Stylosanthes scabra</name>
    <dbReference type="NCBI Taxonomy" id="79078"/>
    <lineage>
        <taxon>Eukaryota</taxon>
        <taxon>Viridiplantae</taxon>
        <taxon>Streptophyta</taxon>
        <taxon>Embryophyta</taxon>
        <taxon>Tracheophyta</taxon>
        <taxon>Spermatophyta</taxon>
        <taxon>Magnoliopsida</taxon>
        <taxon>eudicotyledons</taxon>
        <taxon>Gunneridae</taxon>
        <taxon>Pentapetalae</taxon>
        <taxon>rosids</taxon>
        <taxon>fabids</taxon>
        <taxon>Fabales</taxon>
        <taxon>Fabaceae</taxon>
        <taxon>Papilionoideae</taxon>
        <taxon>50 kb inversion clade</taxon>
        <taxon>dalbergioids sensu lato</taxon>
        <taxon>Dalbergieae</taxon>
        <taxon>Pterocarpus clade</taxon>
        <taxon>Stylosanthes</taxon>
    </lineage>
</organism>
<sequence>MTIKTNNFIEETRSNFRNQGEFIRNLETQVSQLAKQLATRSPNTFLSDTEGIEERKRELKEKWKKFKEEQKKEKLKKELIKTSQTLRRIFKDFSWIFDIAPGGQKVWRVAHQTNVLQAQTLSKWTKHHEGSKGGM</sequence>
<dbReference type="Proteomes" id="UP001341840">
    <property type="component" value="Unassembled WGS sequence"/>
</dbReference>